<dbReference type="GO" id="GO:0033075">
    <property type="term" value="P:isoquinoline alkaloid biosynthetic process"/>
    <property type="evidence" value="ECO:0007669"/>
    <property type="project" value="UniProtKB-ARBA"/>
</dbReference>
<dbReference type="PANTHER" id="PTHR47950">
    <property type="entry name" value="CYTOCHROME P450, FAMILY 76, SUBFAMILY C, POLYPEPTIDE 5-RELATED"/>
    <property type="match status" value="1"/>
</dbReference>
<comment type="caution">
    <text evidence="3">The sequence shown here is derived from an EMBL/GenBank/DDBJ whole genome shotgun (WGS) entry which is preliminary data.</text>
</comment>
<feature type="non-terminal residue" evidence="3">
    <location>
        <position position="1"/>
    </location>
</feature>
<name>A0AAD4XAK0_9MAGN</name>
<proteinExistence type="inferred from homology"/>
<dbReference type="AlphaFoldDB" id="A0AAD4XAK0"/>
<dbReference type="Proteomes" id="UP001202328">
    <property type="component" value="Unassembled WGS sequence"/>
</dbReference>
<dbReference type="PANTHER" id="PTHR47950:SF14">
    <property type="entry name" value="CYTOCHROME P450 76A2-LIKE ISOFORM X1"/>
    <property type="match status" value="1"/>
</dbReference>
<keyword evidence="4" id="KW-1185">Reference proteome</keyword>
<evidence type="ECO:0008006" key="5">
    <source>
        <dbReference type="Google" id="ProtNLM"/>
    </source>
</evidence>
<feature type="signal peptide" evidence="2">
    <location>
        <begin position="1"/>
        <end position="24"/>
    </location>
</feature>
<dbReference type="GO" id="GO:0020037">
    <property type="term" value="F:heme binding"/>
    <property type="evidence" value="ECO:0007669"/>
    <property type="project" value="InterPro"/>
</dbReference>
<dbReference type="GO" id="GO:0004497">
    <property type="term" value="F:monooxygenase activity"/>
    <property type="evidence" value="ECO:0007669"/>
    <property type="project" value="InterPro"/>
</dbReference>
<dbReference type="SUPFAM" id="SSF48264">
    <property type="entry name" value="Cytochrome P450"/>
    <property type="match status" value="1"/>
</dbReference>
<dbReference type="Pfam" id="PF00067">
    <property type="entry name" value="p450"/>
    <property type="match status" value="2"/>
</dbReference>
<protein>
    <recommendedName>
        <fullName evidence="5">Cytochrome P450</fullName>
    </recommendedName>
</protein>
<gene>
    <name evidence="3" type="ORF">MKW98_015092</name>
</gene>
<dbReference type="Gene3D" id="1.10.630.10">
    <property type="entry name" value="Cytochrome P450"/>
    <property type="match status" value="1"/>
</dbReference>
<dbReference type="EMBL" id="JAJJMB010013076">
    <property type="protein sequence ID" value="KAI3871192.1"/>
    <property type="molecule type" value="Genomic_DNA"/>
</dbReference>
<dbReference type="InterPro" id="IPR036396">
    <property type="entry name" value="Cyt_P450_sf"/>
</dbReference>
<keyword evidence="2" id="KW-0732">Signal</keyword>
<organism evidence="3 4">
    <name type="scientific">Papaver atlanticum</name>
    <dbReference type="NCBI Taxonomy" id="357466"/>
    <lineage>
        <taxon>Eukaryota</taxon>
        <taxon>Viridiplantae</taxon>
        <taxon>Streptophyta</taxon>
        <taxon>Embryophyta</taxon>
        <taxon>Tracheophyta</taxon>
        <taxon>Spermatophyta</taxon>
        <taxon>Magnoliopsida</taxon>
        <taxon>Ranunculales</taxon>
        <taxon>Papaveraceae</taxon>
        <taxon>Papaveroideae</taxon>
        <taxon>Papaver</taxon>
    </lineage>
</organism>
<dbReference type="GO" id="GO:0005506">
    <property type="term" value="F:iron ion binding"/>
    <property type="evidence" value="ECO:0007669"/>
    <property type="project" value="InterPro"/>
</dbReference>
<dbReference type="InterPro" id="IPR001128">
    <property type="entry name" value="Cyt_P450"/>
</dbReference>
<feature type="chain" id="PRO_5041987381" description="Cytochrome P450" evidence="2">
    <location>
        <begin position="25"/>
        <end position="253"/>
    </location>
</feature>
<evidence type="ECO:0000313" key="3">
    <source>
        <dbReference type="EMBL" id="KAI3871192.1"/>
    </source>
</evidence>
<reference evidence="3" key="1">
    <citation type="submission" date="2022-04" db="EMBL/GenBank/DDBJ databases">
        <title>A functionally conserved STORR gene fusion in Papaver species that diverged 16.8 million years ago.</title>
        <authorList>
            <person name="Catania T."/>
        </authorList>
    </citation>
    <scope>NUCLEOTIDE SEQUENCE</scope>
    <source>
        <strain evidence="3">S-188037</strain>
    </source>
</reference>
<accession>A0AAD4XAK0</accession>
<sequence>MKGPMIAFCLAFAAPLLLLHSCVSTRNKSNSRQLPPGPPDWPIIGNLLDLGYHYKAPHKRLVQLQKKYGHAAMELFKSHDQAFSNRYLGEVLKSTGDEYGPTSLLSPNGPIWRMNRRLYATIFSRTSIKNTLGRRRQFVDQMIQWISLKEKEGRSVEIRHLTFEIGVLSTKPNVADFFPWLRKLDPQNLASRTKKAVYALQNIIEELVKERKSRDIVLHNHHKEKDFLDLLMDFEVSGKDEPRKMSDRHINAF</sequence>
<evidence type="ECO:0000256" key="1">
    <source>
        <dbReference type="ARBA" id="ARBA00010617"/>
    </source>
</evidence>
<evidence type="ECO:0000256" key="2">
    <source>
        <dbReference type="SAM" id="SignalP"/>
    </source>
</evidence>
<evidence type="ECO:0000313" key="4">
    <source>
        <dbReference type="Proteomes" id="UP001202328"/>
    </source>
</evidence>
<dbReference type="GO" id="GO:0016705">
    <property type="term" value="F:oxidoreductase activity, acting on paired donors, with incorporation or reduction of molecular oxygen"/>
    <property type="evidence" value="ECO:0007669"/>
    <property type="project" value="InterPro"/>
</dbReference>
<comment type="similarity">
    <text evidence="1">Belongs to the cytochrome P450 family.</text>
</comment>